<reference evidence="1 2" key="2">
    <citation type="journal article" date="2022" name="Mol. Ecol. Resour.">
        <title>The genomes of chicory, endive, great burdock and yacon provide insights into Asteraceae paleo-polyploidization history and plant inulin production.</title>
        <authorList>
            <person name="Fan W."/>
            <person name="Wang S."/>
            <person name="Wang H."/>
            <person name="Wang A."/>
            <person name="Jiang F."/>
            <person name="Liu H."/>
            <person name="Zhao H."/>
            <person name="Xu D."/>
            <person name="Zhang Y."/>
        </authorList>
    </citation>
    <scope>NUCLEOTIDE SEQUENCE [LARGE SCALE GENOMIC DNA]</scope>
    <source>
        <strain evidence="2">cv. Yunnan</strain>
        <tissue evidence="1">Leaves</tissue>
    </source>
</reference>
<keyword evidence="2" id="KW-1185">Reference proteome</keyword>
<name>A0ACB9E7R3_9ASTR</name>
<dbReference type="Proteomes" id="UP001056120">
    <property type="component" value="Linkage Group LG18"/>
</dbReference>
<gene>
    <name evidence="1" type="ORF">L1987_54251</name>
</gene>
<evidence type="ECO:0000313" key="1">
    <source>
        <dbReference type="EMBL" id="KAI3754467.1"/>
    </source>
</evidence>
<accession>A0ACB9E7R3</accession>
<protein>
    <submittedName>
        <fullName evidence="1">Uncharacterized protein</fullName>
    </submittedName>
</protein>
<proteinExistence type="predicted"/>
<reference evidence="2" key="1">
    <citation type="journal article" date="2022" name="Mol. Ecol. Resour.">
        <title>The genomes of chicory, endive, great burdock and yacon provide insights into Asteraceae palaeo-polyploidization history and plant inulin production.</title>
        <authorList>
            <person name="Fan W."/>
            <person name="Wang S."/>
            <person name="Wang H."/>
            <person name="Wang A."/>
            <person name="Jiang F."/>
            <person name="Liu H."/>
            <person name="Zhao H."/>
            <person name="Xu D."/>
            <person name="Zhang Y."/>
        </authorList>
    </citation>
    <scope>NUCLEOTIDE SEQUENCE [LARGE SCALE GENOMIC DNA]</scope>
    <source>
        <strain evidence="2">cv. Yunnan</strain>
    </source>
</reference>
<sequence length="107" mass="11578">MARRSINGVILGADTRAVEGPIVANKNCEKIHYMAPNIYCCGAATVADTEAVIDNISSQLKLHGYHTGRESRVVTLLIILVDETMNSGQASHVLVSHIFKSERLICG</sequence>
<organism evidence="1 2">
    <name type="scientific">Smallanthus sonchifolius</name>
    <dbReference type="NCBI Taxonomy" id="185202"/>
    <lineage>
        <taxon>Eukaryota</taxon>
        <taxon>Viridiplantae</taxon>
        <taxon>Streptophyta</taxon>
        <taxon>Embryophyta</taxon>
        <taxon>Tracheophyta</taxon>
        <taxon>Spermatophyta</taxon>
        <taxon>Magnoliopsida</taxon>
        <taxon>eudicotyledons</taxon>
        <taxon>Gunneridae</taxon>
        <taxon>Pentapetalae</taxon>
        <taxon>asterids</taxon>
        <taxon>campanulids</taxon>
        <taxon>Asterales</taxon>
        <taxon>Asteraceae</taxon>
        <taxon>Asteroideae</taxon>
        <taxon>Heliantheae alliance</taxon>
        <taxon>Millerieae</taxon>
        <taxon>Smallanthus</taxon>
    </lineage>
</organism>
<evidence type="ECO:0000313" key="2">
    <source>
        <dbReference type="Proteomes" id="UP001056120"/>
    </source>
</evidence>
<dbReference type="EMBL" id="CM042035">
    <property type="protein sequence ID" value="KAI3754467.1"/>
    <property type="molecule type" value="Genomic_DNA"/>
</dbReference>
<comment type="caution">
    <text evidence="1">The sequence shown here is derived from an EMBL/GenBank/DDBJ whole genome shotgun (WGS) entry which is preliminary data.</text>
</comment>